<comment type="caution">
    <text evidence="1">The sequence shown here is derived from an EMBL/GenBank/DDBJ whole genome shotgun (WGS) entry which is preliminary data.</text>
</comment>
<evidence type="ECO:0000313" key="1">
    <source>
        <dbReference type="EMBL" id="KKN67669.1"/>
    </source>
</evidence>
<protein>
    <submittedName>
        <fullName evidence="1">Uncharacterized protein</fullName>
    </submittedName>
</protein>
<name>A0A0F9SKU8_9ZZZZ</name>
<accession>A0A0F9SKU8</accession>
<reference evidence="1" key="1">
    <citation type="journal article" date="2015" name="Nature">
        <title>Complex archaea that bridge the gap between prokaryotes and eukaryotes.</title>
        <authorList>
            <person name="Spang A."/>
            <person name="Saw J.H."/>
            <person name="Jorgensen S.L."/>
            <person name="Zaremba-Niedzwiedzka K."/>
            <person name="Martijn J."/>
            <person name="Lind A.E."/>
            <person name="van Eijk R."/>
            <person name="Schleper C."/>
            <person name="Guy L."/>
            <person name="Ettema T.J."/>
        </authorList>
    </citation>
    <scope>NUCLEOTIDE SEQUENCE</scope>
</reference>
<proteinExistence type="predicted"/>
<gene>
    <name evidence="1" type="ORF">LCGC14_0459280</name>
</gene>
<dbReference type="EMBL" id="LAZR01000468">
    <property type="protein sequence ID" value="KKN67669.1"/>
    <property type="molecule type" value="Genomic_DNA"/>
</dbReference>
<dbReference type="AlphaFoldDB" id="A0A0F9SKU8"/>
<organism evidence="1">
    <name type="scientific">marine sediment metagenome</name>
    <dbReference type="NCBI Taxonomy" id="412755"/>
    <lineage>
        <taxon>unclassified sequences</taxon>
        <taxon>metagenomes</taxon>
        <taxon>ecological metagenomes</taxon>
    </lineage>
</organism>
<sequence>MSPFWTCKGCLIKVGVDPDRVTESCIGRGGKETCHFCGHIQDHSWMRHIPFLSLPLDLQKKLGEM</sequence>